<dbReference type="GO" id="GO:0004497">
    <property type="term" value="F:monooxygenase activity"/>
    <property type="evidence" value="ECO:0007669"/>
    <property type="project" value="UniProtKB-KW"/>
</dbReference>
<keyword evidence="2" id="KW-0560">Oxidoreductase</keyword>
<dbReference type="InterPro" id="IPR007138">
    <property type="entry name" value="ABM_dom"/>
</dbReference>
<dbReference type="InterPro" id="IPR011008">
    <property type="entry name" value="Dimeric_a/b-barrel"/>
</dbReference>
<dbReference type="PROSITE" id="PS51725">
    <property type="entry name" value="ABM"/>
    <property type="match status" value="1"/>
</dbReference>
<evidence type="ECO:0000313" key="3">
    <source>
        <dbReference type="Proteomes" id="UP000595046"/>
    </source>
</evidence>
<organism evidence="2 3">
    <name type="scientific">Streptomyces bathyalis</name>
    <dbReference type="NCBI Taxonomy" id="2710756"/>
    <lineage>
        <taxon>Bacteria</taxon>
        <taxon>Bacillati</taxon>
        <taxon>Actinomycetota</taxon>
        <taxon>Actinomycetes</taxon>
        <taxon>Kitasatosporales</taxon>
        <taxon>Streptomycetaceae</taxon>
        <taxon>Streptomyces</taxon>
    </lineage>
</organism>
<feature type="domain" description="ABM" evidence="1">
    <location>
        <begin position="11"/>
        <end position="103"/>
    </location>
</feature>
<dbReference type="KEGG" id="sbat:G4Z16_28135"/>
<dbReference type="Pfam" id="PF03992">
    <property type="entry name" value="ABM"/>
    <property type="match status" value="1"/>
</dbReference>
<accession>A0A7T1WUG5</accession>
<sequence length="113" mass="12264">MIDITDPSVGMVQLVTFTVEPAHQQEIAATIVDRVEQTVARRPGFVSATYHLSLDGTEIMNYAQWASKDAFDAFAEDPASQDLRSAFADLDGVVSLAGSSWQVYRAVTPAATR</sequence>
<dbReference type="EMBL" id="CP048882">
    <property type="protein sequence ID" value="QPP09641.1"/>
    <property type="molecule type" value="Genomic_DNA"/>
</dbReference>
<reference evidence="3" key="1">
    <citation type="submission" date="2020-02" db="EMBL/GenBank/DDBJ databases">
        <title>Streptomyces sp. ASO4wet.</title>
        <authorList>
            <person name="Risdian C."/>
            <person name="Landwehr W."/>
            <person name="Schupp P."/>
            <person name="Wink J."/>
        </authorList>
    </citation>
    <scope>NUCLEOTIDE SEQUENCE [LARGE SCALE GENOMIC DNA]</scope>
    <source>
        <strain evidence="3">ASO4wet</strain>
    </source>
</reference>
<name>A0A7T1WUG5_9ACTN</name>
<evidence type="ECO:0000313" key="2">
    <source>
        <dbReference type="EMBL" id="QPP09641.1"/>
    </source>
</evidence>
<dbReference type="RefSeq" id="WP_197353410.1">
    <property type="nucleotide sequence ID" value="NZ_CP048882.1"/>
</dbReference>
<dbReference type="AlphaFoldDB" id="A0A7T1WUG5"/>
<gene>
    <name evidence="2" type="ORF">G4Z16_28135</name>
</gene>
<keyword evidence="3" id="KW-1185">Reference proteome</keyword>
<evidence type="ECO:0000259" key="1">
    <source>
        <dbReference type="PROSITE" id="PS51725"/>
    </source>
</evidence>
<dbReference type="Gene3D" id="3.30.70.100">
    <property type="match status" value="1"/>
</dbReference>
<protein>
    <submittedName>
        <fullName evidence="2">Antibiotic biosynthesis monooxygenase</fullName>
    </submittedName>
</protein>
<proteinExistence type="predicted"/>
<dbReference type="Proteomes" id="UP000595046">
    <property type="component" value="Chromosome"/>
</dbReference>
<dbReference type="SUPFAM" id="SSF54909">
    <property type="entry name" value="Dimeric alpha+beta barrel"/>
    <property type="match status" value="1"/>
</dbReference>
<keyword evidence="2" id="KW-0503">Monooxygenase</keyword>